<proteinExistence type="predicted"/>
<dbReference type="SUPFAM" id="SSF53098">
    <property type="entry name" value="Ribonuclease H-like"/>
    <property type="match status" value="1"/>
</dbReference>
<organism evidence="2">
    <name type="scientific">Tanacetum cinerariifolium</name>
    <name type="common">Dalmatian daisy</name>
    <name type="synonym">Chrysanthemum cinerariifolium</name>
    <dbReference type="NCBI Taxonomy" id="118510"/>
    <lineage>
        <taxon>Eukaryota</taxon>
        <taxon>Viridiplantae</taxon>
        <taxon>Streptophyta</taxon>
        <taxon>Embryophyta</taxon>
        <taxon>Tracheophyta</taxon>
        <taxon>Spermatophyta</taxon>
        <taxon>Magnoliopsida</taxon>
        <taxon>eudicotyledons</taxon>
        <taxon>Gunneridae</taxon>
        <taxon>Pentapetalae</taxon>
        <taxon>asterids</taxon>
        <taxon>campanulids</taxon>
        <taxon>Asterales</taxon>
        <taxon>Asteraceae</taxon>
        <taxon>Asteroideae</taxon>
        <taxon>Anthemideae</taxon>
        <taxon>Anthemidinae</taxon>
        <taxon>Tanacetum</taxon>
    </lineage>
</organism>
<name>A0A699L3I9_TANCI</name>
<dbReference type="PANTHER" id="PTHR48475:SF2">
    <property type="entry name" value="RIBONUCLEASE H"/>
    <property type="match status" value="1"/>
</dbReference>
<sequence>MSPYNGIIGLPSLKAIQAVPSTVHGMLKFPVAGGIATIRRTILIPAECASVTTSLVIPGEEKSHYLMVKTEAEMMRDIEETFRTLHKVNIMLNPKKCSFGLAEGVFLGYVITLEGLKPCPDKTATVLQLPPPQTIKERGPDDGKGNNSNADLLHKPRVTGSGTKLLADGEIGLVTSLRSEKTPTSIMLGEHNITDKPRTSVKGQILADFLVEMPGDVSQAAPTAVTQEEPWTLFTNGSSCVDGSGAGLILTNPEGVEFTDALRFQFTASNNEVEYEALVVGLRIA</sequence>
<reference evidence="2" key="1">
    <citation type="journal article" date="2019" name="Sci. Rep.">
        <title>Draft genome of Tanacetum cinerariifolium, the natural source of mosquito coil.</title>
        <authorList>
            <person name="Yamashiro T."/>
            <person name="Shiraishi A."/>
            <person name="Satake H."/>
            <person name="Nakayama K."/>
        </authorList>
    </citation>
    <scope>NUCLEOTIDE SEQUENCE</scope>
</reference>
<keyword evidence="2" id="KW-0695">RNA-directed DNA polymerase</keyword>
<dbReference type="Gene3D" id="3.30.70.270">
    <property type="match status" value="1"/>
</dbReference>
<feature type="non-terminal residue" evidence="2">
    <location>
        <position position="285"/>
    </location>
</feature>
<dbReference type="GO" id="GO:0003676">
    <property type="term" value="F:nucleic acid binding"/>
    <property type="evidence" value="ECO:0007669"/>
    <property type="project" value="InterPro"/>
</dbReference>
<feature type="compositionally biased region" description="Basic and acidic residues" evidence="1">
    <location>
        <begin position="135"/>
        <end position="144"/>
    </location>
</feature>
<dbReference type="SUPFAM" id="SSF56672">
    <property type="entry name" value="DNA/RNA polymerases"/>
    <property type="match status" value="1"/>
</dbReference>
<dbReference type="InterPro" id="IPR043128">
    <property type="entry name" value="Rev_trsase/Diguanyl_cyclase"/>
</dbReference>
<comment type="caution">
    <text evidence="2">The sequence shown here is derived from an EMBL/GenBank/DDBJ whole genome shotgun (WGS) entry which is preliminary data.</text>
</comment>
<dbReference type="AlphaFoldDB" id="A0A699L3I9"/>
<dbReference type="InterPro" id="IPR012337">
    <property type="entry name" value="RNaseH-like_sf"/>
</dbReference>
<evidence type="ECO:0000256" key="1">
    <source>
        <dbReference type="SAM" id="MobiDB-lite"/>
    </source>
</evidence>
<keyword evidence="2" id="KW-0548">Nucleotidyltransferase</keyword>
<dbReference type="InterPro" id="IPR043502">
    <property type="entry name" value="DNA/RNA_pol_sf"/>
</dbReference>
<protein>
    <submittedName>
        <fullName evidence="2">Reverse transcriptase domain-containing protein</fullName>
    </submittedName>
</protein>
<accession>A0A699L3I9</accession>
<dbReference type="PANTHER" id="PTHR48475">
    <property type="entry name" value="RIBONUCLEASE H"/>
    <property type="match status" value="1"/>
</dbReference>
<evidence type="ECO:0000313" key="2">
    <source>
        <dbReference type="EMBL" id="GFB23874.1"/>
    </source>
</evidence>
<dbReference type="EMBL" id="BKCJ010582683">
    <property type="protein sequence ID" value="GFB23874.1"/>
    <property type="molecule type" value="Genomic_DNA"/>
</dbReference>
<keyword evidence="2" id="KW-0808">Transferase</keyword>
<gene>
    <name evidence="2" type="ORF">Tci_695845</name>
</gene>
<feature type="region of interest" description="Disordered" evidence="1">
    <location>
        <begin position="124"/>
        <end position="155"/>
    </location>
</feature>
<dbReference type="Gene3D" id="3.30.420.10">
    <property type="entry name" value="Ribonuclease H-like superfamily/Ribonuclease H"/>
    <property type="match status" value="1"/>
</dbReference>
<dbReference type="GO" id="GO:0003964">
    <property type="term" value="F:RNA-directed DNA polymerase activity"/>
    <property type="evidence" value="ECO:0007669"/>
    <property type="project" value="UniProtKB-KW"/>
</dbReference>
<dbReference type="InterPro" id="IPR036397">
    <property type="entry name" value="RNaseH_sf"/>
</dbReference>